<dbReference type="Gene3D" id="3.40.30.10">
    <property type="entry name" value="Glutaredoxin"/>
    <property type="match status" value="1"/>
</dbReference>
<gene>
    <name evidence="1" type="ORF">GTP44_17240</name>
</gene>
<reference evidence="1 2" key="1">
    <citation type="submission" date="2019-12" db="EMBL/GenBank/DDBJ databases">
        <title>Novel species isolated from a subtropical stream in China.</title>
        <authorList>
            <person name="Lu H."/>
        </authorList>
    </citation>
    <scope>NUCLEOTIDE SEQUENCE [LARGE SCALE GENOMIC DNA]</scope>
    <source>
        <strain evidence="1 2">FT50W</strain>
    </source>
</reference>
<organism evidence="1 2">
    <name type="scientific">Duganella lactea</name>
    <dbReference type="NCBI Taxonomy" id="2692173"/>
    <lineage>
        <taxon>Bacteria</taxon>
        <taxon>Pseudomonadati</taxon>
        <taxon>Pseudomonadota</taxon>
        <taxon>Betaproteobacteria</taxon>
        <taxon>Burkholderiales</taxon>
        <taxon>Oxalobacteraceae</taxon>
        <taxon>Telluria group</taxon>
        <taxon>Duganella</taxon>
    </lineage>
</organism>
<dbReference type="RefSeq" id="WP_161020413.1">
    <property type="nucleotide sequence ID" value="NZ_WWCP01000022.1"/>
</dbReference>
<dbReference type="InterPro" id="IPR008554">
    <property type="entry name" value="Glutaredoxin-like"/>
</dbReference>
<dbReference type="EMBL" id="WWCP01000022">
    <property type="protein sequence ID" value="MYM83686.1"/>
    <property type="molecule type" value="Genomic_DNA"/>
</dbReference>
<dbReference type="Pfam" id="PF05768">
    <property type="entry name" value="Glrx-like"/>
    <property type="match status" value="1"/>
</dbReference>
<dbReference type="InterPro" id="IPR036249">
    <property type="entry name" value="Thioredoxin-like_sf"/>
</dbReference>
<dbReference type="Proteomes" id="UP000474565">
    <property type="component" value="Unassembled WGS sequence"/>
</dbReference>
<evidence type="ECO:0000313" key="1">
    <source>
        <dbReference type="EMBL" id="MYM83686.1"/>
    </source>
</evidence>
<dbReference type="AlphaFoldDB" id="A0A6L8MP22"/>
<name>A0A6L8MP22_9BURK</name>
<proteinExistence type="predicted"/>
<dbReference type="SUPFAM" id="SSF52833">
    <property type="entry name" value="Thioredoxin-like"/>
    <property type="match status" value="1"/>
</dbReference>
<accession>A0A6L8MP22</accession>
<protein>
    <submittedName>
        <fullName evidence="1">Glutaredoxin family protein</fullName>
    </submittedName>
</protein>
<sequence>MHFTLYSRSYCHLCQDMLDALMRLRTPQQPITVDVIDIDDANDPELLARYDELVPVLFADLSQPELCHYFLDEAKVRELLKI</sequence>
<evidence type="ECO:0000313" key="2">
    <source>
        <dbReference type="Proteomes" id="UP000474565"/>
    </source>
</evidence>
<comment type="caution">
    <text evidence="1">The sequence shown here is derived from an EMBL/GenBank/DDBJ whole genome shotgun (WGS) entry which is preliminary data.</text>
</comment>